<feature type="region of interest" description="Disordered" evidence="11">
    <location>
        <begin position="615"/>
        <end position="639"/>
    </location>
</feature>
<dbReference type="GO" id="GO:0008270">
    <property type="term" value="F:zinc ion binding"/>
    <property type="evidence" value="ECO:0007669"/>
    <property type="project" value="UniProtKB-KW"/>
</dbReference>
<reference evidence="14" key="5">
    <citation type="submission" date="2025-09" db="UniProtKB">
        <authorList>
            <consortium name="Ensembl"/>
        </authorList>
    </citation>
    <scope>IDENTIFICATION</scope>
</reference>
<dbReference type="GO" id="GO:0003676">
    <property type="term" value="F:nucleic acid binding"/>
    <property type="evidence" value="ECO:0007669"/>
    <property type="project" value="InterPro"/>
</dbReference>
<evidence type="ECO:0000313" key="14">
    <source>
        <dbReference type="Ensembl" id="ENSCMIP00000039226.1"/>
    </source>
</evidence>
<dbReference type="InterPro" id="IPR051590">
    <property type="entry name" value="Replication_Regulatory_Kinase"/>
</dbReference>
<dbReference type="PROSITE" id="PS51265">
    <property type="entry name" value="ZF_DBF4"/>
    <property type="match status" value="1"/>
</dbReference>
<sequence>MKPGSNSAETKIQSNTFGAHGKQGKIKATLKTLQRGTNKGDSKLKPFAGKVFYLDLPSNKYTENLEKDLQNLGGTIEKFLSKDISYIISNRKEAKFVQAAGKNSPVPSPDSVQNAGNTSPHPSSRRDSYEGSTHKTLATISRGKSLVKKVIKEQELIPGNSILSNALAWGVRILYIEDVKIYIARKKVASGAKPASAVKGENCNQTAQATRYRTKAGRLKKPFIKVEDITRYYRPFYHQFDCYPEINYHGPNPCSPFDVEKKNKSGDKQNKGKTRSKHHEMSCSEKNRRMERKIMETLKEKKKRGYCECCTVKYDDLKAHLKSEQHKTFSQSTEFNVVDQITSQFDCDFEEFPKVKMKRVKCSVDVNNQVFTVAEMHEEFQRSYKEYVAGTRSGISWSLKKNELVSGWEKKTSNLTVQEKETIFSRTSQTNLNLHLSTQGQPSISDLEVKSFSVDSKICEEGAVNSENTRKNITPHSSWSVCQRPEGSSIISKLCTSRKLCSIRTLSEKEKSQSFTEESSRKLPFDDDVHGCMLKKDTNICSGSRESELRLQTLAKHYLPQNHKEIESPALHFSKNSRIDPTSSAPIEDTYAGLQMELDFGKDNRLEQREEFVNEIAPPLQSTPQKQTEASSNPNTEDTSFCMKLHRRVTFSSVYGRNKKALKDKVELRKLAIKNRETENVASPSLPMKKMLKLFQTSEESGSEFGGFADHSAQKLSETESDLCHNQPEDVMSLFAQTSSLSSFLGF</sequence>
<evidence type="ECO:0000256" key="5">
    <source>
        <dbReference type="ARBA" id="ARBA00022771"/>
    </source>
</evidence>
<dbReference type="Gene3D" id="2.10.50.40">
    <property type="match status" value="1"/>
</dbReference>
<evidence type="ECO:0000256" key="11">
    <source>
        <dbReference type="SAM" id="MobiDB-lite"/>
    </source>
</evidence>
<evidence type="ECO:0000259" key="13">
    <source>
        <dbReference type="PROSITE" id="PS51265"/>
    </source>
</evidence>
<evidence type="ECO:0000313" key="15">
    <source>
        <dbReference type="Proteomes" id="UP000314986"/>
    </source>
</evidence>
<feature type="compositionally biased region" description="Polar residues" evidence="11">
    <location>
        <begin position="110"/>
        <end position="122"/>
    </location>
</feature>
<dbReference type="CTD" id="10926"/>
<dbReference type="OMA" id="YCECCMM"/>
<evidence type="ECO:0000256" key="6">
    <source>
        <dbReference type="ARBA" id="ARBA00022833"/>
    </source>
</evidence>
<dbReference type="RefSeq" id="XP_007896350.1">
    <property type="nucleotide sequence ID" value="XM_007898159.2"/>
</dbReference>
<keyword evidence="4" id="KW-0677">Repeat</keyword>
<dbReference type="InParanoid" id="A0A4W3JII2"/>
<gene>
    <name evidence="14" type="primary">dbf4</name>
</gene>
<feature type="region of interest" description="Disordered" evidence="11">
    <location>
        <begin position="257"/>
        <end position="285"/>
    </location>
</feature>
<evidence type="ECO:0000256" key="2">
    <source>
        <dbReference type="ARBA" id="ARBA00022553"/>
    </source>
</evidence>
<feature type="compositionally biased region" description="Polar residues" evidence="11">
    <location>
        <begin position="620"/>
        <end position="639"/>
    </location>
</feature>
<reference evidence="15" key="3">
    <citation type="journal article" date="2014" name="Nature">
        <title>Elephant shark genome provides unique insights into gnathostome evolution.</title>
        <authorList>
            <consortium name="International Elephant Shark Genome Sequencing Consortium"/>
            <person name="Venkatesh B."/>
            <person name="Lee A.P."/>
            <person name="Ravi V."/>
            <person name="Maurya A.K."/>
            <person name="Lian M.M."/>
            <person name="Swann J.B."/>
            <person name="Ohta Y."/>
            <person name="Flajnik M.F."/>
            <person name="Sutoh Y."/>
            <person name="Kasahara M."/>
            <person name="Hoon S."/>
            <person name="Gangu V."/>
            <person name="Roy S.W."/>
            <person name="Irimia M."/>
            <person name="Korzh V."/>
            <person name="Kondrychyn I."/>
            <person name="Lim Z.W."/>
            <person name="Tay B.H."/>
            <person name="Tohari S."/>
            <person name="Kong K.W."/>
            <person name="Ho S."/>
            <person name="Lorente-Galdos B."/>
            <person name="Quilez J."/>
            <person name="Marques-Bonet T."/>
            <person name="Raney B.J."/>
            <person name="Ingham P.W."/>
            <person name="Tay A."/>
            <person name="Hillier L.W."/>
            <person name="Minx P."/>
            <person name="Boehm T."/>
            <person name="Wilson R.K."/>
            <person name="Brenner S."/>
            <person name="Warren W.C."/>
        </authorList>
    </citation>
    <scope>NUCLEOTIDE SEQUENCE [LARGE SCALE GENOMIC DNA]</scope>
</reference>
<comment type="subcellular location">
    <subcellularLocation>
        <location evidence="1">Nucleus</location>
    </subcellularLocation>
</comment>
<dbReference type="GeneID" id="103181564"/>
<feature type="compositionally biased region" description="Polar residues" evidence="11">
    <location>
        <begin position="1"/>
        <end position="17"/>
    </location>
</feature>
<keyword evidence="5 10" id="KW-0863">Zinc-finger</keyword>
<evidence type="ECO:0000256" key="7">
    <source>
        <dbReference type="ARBA" id="ARBA00023242"/>
    </source>
</evidence>
<evidence type="ECO:0000256" key="3">
    <source>
        <dbReference type="ARBA" id="ARBA00022723"/>
    </source>
</evidence>
<evidence type="ECO:0000256" key="10">
    <source>
        <dbReference type="PROSITE-ProRule" id="PRU00600"/>
    </source>
</evidence>
<dbReference type="STRING" id="7868.ENSCMIP00000039226"/>
<dbReference type="Pfam" id="PF07535">
    <property type="entry name" value="zf-DBF"/>
    <property type="match status" value="1"/>
</dbReference>
<feature type="region of interest" description="Disordered" evidence="11">
    <location>
        <begin position="566"/>
        <end position="586"/>
    </location>
</feature>
<feature type="region of interest" description="Disordered" evidence="11">
    <location>
        <begin position="98"/>
        <end position="135"/>
    </location>
</feature>
<evidence type="ECO:0000256" key="4">
    <source>
        <dbReference type="ARBA" id="ARBA00022737"/>
    </source>
</evidence>
<reference evidence="15" key="2">
    <citation type="journal article" date="2007" name="PLoS Biol.">
        <title>Survey sequencing and comparative analysis of the elephant shark (Callorhinchus milii) genome.</title>
        <authorList>
            <person name="Venkatesh B."/>
            <person name="Kirkness E.F."/>
            <person name="Loh Y.H."/>
            <person name="Halpern A.L."/>
            <person name="Lee A.P."/>
            <person name="Johnson J."/>
            <person name="Dandona N."/>
            <person name="Viswanathan L.D."/>
            <person name="Tay A."/>
            <person name="Venter J.C."/>
            <person name="Strausberg R.L."/>
            <person name="Brenner S."/>
        </authorList>
    </citation>
    <scope>NUCLEOTIDE SEQUENCE [LARGE SCALE GENOMIC DNA]</scope>
</reference>
<dbReference type="Gene3D" id="6.10.250.3410">
    <property type="entry name" value="DBF zinc finger"/>
    <property type="match status" value="1"/>
</dbReference>
<feature type="region of interest" description="Disordered" evidence="11">
    <location>
        <begin position="1"/>
        <end position="25"/>
    </location>
</feature>
<evidence type="ECO:0000259" key="12">
    <source>
        <dbReference type="PROSITE" id="PS50172"/>
    </source>
</evidence>
<organism evidence="14 15">
    <name type="scientific">Callorhinchus milii</name>
    <name type="common">Ghost shark</name>
    <dbReference type="NCBI Taxonomy" id="7868"/>
    <lineage>
        <taxon>Eukaryota</taxon>
        <taxon>Metazoa</taxon>
        <taxon>Chordata</taxon>
        <taxon>Craniata</taxon>
        <taxon>Vertebrata</taxon>
        <taxon>Chondrichthyes</taxon>
        <taxon>Holocephali</taxon>
        <taxon>Chimaeriformes</taxon>
        <taxon>Callorhinchidae</taxon>
        <taxon>Callorhinchus</taxon>
    </lineage>
</organism>
<keyword evidence="8" id="KW-0131">Cell cycle</keyword>
<feature type="compositionally biased region" description="Basic and acidic residues" evidence="11">
    <location>
        <begin position="258"/>
        <end position="270"/>
    </location>
</feature>
<feature type="compositionally biased region" description="Polar residues" evidence="11">
    <location>
        <begin position="574"/>
        <end position="585"/>
    </location>
</feature>
<dbReference type="AlphaFoldDB" id="A0A4W3JII2"/>
<evidence type="ECO:0000256" key="1">
    <source>
        <dbReference type="ARBA" id="ARBA00004123"/>
    </source>
</evidence>
<evidence type="ECO:0000256" key="8">
    <source>
        <dbReference type="ARBA" id="ARBA00023306"/>
    </source>
</evidence>
<dbReference type="InterPro" id="IPR001357">
    <property type="entry name" value="BRCT_dom"/>
</dbReference>
<accession>A0A4W3JII2</accession>
<evidence type="ECO:0000256" key="9">
    <source>
        <dbReference type="ARBA" id="ARBA00040397"/>
    </source>
</evidence>
<dbReference type="GO" id="GO:0043539">
    <property type="term" value="F:protein serine/threonine kinase activator activity"/>
    <property type="evidence" value="ECO:0007669"/>
    <property type="project" value="TreeGrafter"/>
</dbReference>
<keyword evidence="15" id="KW-1185">Reference proteome</keyword>
<dbReference type="GO" id="GO:1901987">
    <property type="term" value="P:regulation of cell cycle phase transition"/>
    <property type="evidence" value="ECO:0007669"/>
    <property type="project" value="TreeGrafter"/>
</dbReference>
<keyword evidence="2" id="KW-0597">Phosphoprotein</keyword>
<dbReference type="GeneTree" id="ENSGT00530000063909"/>
<dbReference type="FunFam" id="6.10.250.3410:FF:000001">
    <property type="entry name" value="Protein DBF4 homolog A"/>
    <property type="match status" value="1"/>
</dbReference>
<dbReference type="InterPro" id="IPR006572">
    <property type="entry name" value="Znf_DBF"/>
</dbReference>
<dbReference type="PROSITE" id="PS50172">
    <property type="entry name" value="BRCT"/>
    <property type="match status" value="1"/>
</dbReference>
<keyword evidence="6" id="KW-0862">Zinc</keyword>
<dbReference type="PANTHER" id="PTHR15375:SF22">
    <property type="entry name" value="PROTEIN DBF4 HOMOLOG A"/>
    <property type="match status" value="1"/>
</dbReference>
<feature type="domain" description="DBF4-type" evidence="13">
    <location>
        <begin position="300"/>
        <end position="348"/>
    </location>
</feature>
<dbReference type="SMART" id="SM00586">
    <property type="entry name" value="ZnF_DBF"/>
    <property type="match status" value="1"/>
</dbReference>
<dbReference type="Proteomes" id="UP000314986">
    <property type="component" value="Unassembled WGS sequence"/>
</dbReference>
<reference evidence="14" key="4">
    <citation type="submission" date="2025-08" db="UniProtKB">
        <authorList>
            <consortium name="Ensembl"/>
        </authorList>
    </citation>
    <scope>IDENTIFICATION</scope>
</reference>
<keyword evidence="7" id="KW-0539">Nucleus</keyword>
<feature type="domain" description="BRCT" evidence="12">
    <location>
        <begin position="42"/>
        <end position="110"/>
    </location>
</feature>
<dbReference type="OrthoDB" id="21380at2759"/>
<protein>
    <recommendedName>
        <fullName evidence="9">Protein DBF4 homolog A</fullName>
    </recommendedName>
</protein>
<dbReference type="GO" id="GO:0031431">
    <property type="term" value="C:Dbf4-dependent protein kinase complex"/>
    <property type="evidence" value="ECO:0007669"/>
    <property type="project" value="TreeGrafter"/>
</dbReference>
<name>A0A4W3JII2_CALMI</name>
<proteinExistence type="predicted"/>
<dbReference type="PANTHER" id="PTHR15375">
    <property type="entry name" value="ACTIVATOR OF S-PHASE KINASE-RELATED"/>
    <property type="match status" value="1"/>
</dbReference>
<dbReference type="GO" id="GO:0010571">
    <property type="term" value="P:positive regulation of nuclear cell cycle DNA replication"/>
    <property type="evidence" value="ECO:0007669"/>
    <property type="project" value="TreeGrafter"/>
</dbReference>
<reference evidence="15" key="1">
    <citation type="journal article" date="2006" name="Science">
        <title>Ancient noncoding elements conserved in the human genome.</title>
        <authorList>
            <person name="Venkatesh B."/>
            <person name="Kirkness E.F."/>
            <person name="Loh Y.H."/>
            <person name="Halpern A.L."/>
            <person name="Lee A.P."/>
            <person name="Johnson J."/>
            <person name="Dandona N."/>
            <person name="Viswanathan L.D."/>
            <person name="Tay A."/>
            <person name="Venter J.C."/>
            <person name="Strausberg R.L."/>
            <person name="Brenner S."/>
        </authorList>
    </citation>
    <scope>NUCLEOTIDE SEQUENCE [LARGE SCALE GENOMIC DNA]</scope>
</reference>
<dbReference type="Ensembl" id="ENSCMIT00000039793.1">
    <property type="protein sequence ID" value="ENSCMIP00000039226.1"/>
    <property type="gene ID" value="ENSCMIG00000016432.1"/>
</dbReference>
<dbReference type="InterPro" id="IPR038545">
    <property type="entry name" value="Znf_DBF_sf"/>
</dbReference>
<feature type="compositionally biased region" description="Basic and acidic residues" evidence="11">
    <location>
        <begin position="124"/>
        <end position="133"/>
    </location>
</feature>
<keyword evidence="3" id="KW-0479">Metal-binding</keyword>